<keyword evidence="4" id="KW-1185">Reference proteome</keyword>
<sequence length="353" mass="38130">VTRASAPCGPLLRWIQELVIEHVERTKLQAKLIASKLQLVSAEELETMAEADVAEAEASLSSAQKALAEREESLAKLSAQKATAEQAAQNLRKLEGLGSVAPTRPRRQEPLKAAAAAAVEVELEVSGTLAAVEQKLARLGVPFDVGSSTLLEGNAAQALALPRIADVLKEHRGKLKLQLEGHRDESEPQGLDLERSLAVYQWLVEIAGCSPGMLRLKGRAARAGNGRFAVPVPIQELVLRKGPLPPEQQQLGSCPFGIYFSEGSSELLPETLAVVTAMAKCLREDEYTVRIEGHAAKTEPSEVALQRSRAVRDAFLGLGVSRSQLQSESCKDFHPLSRSTNLATNRRVEVHIV</sequence>
<dbReference type="InterPro" id="IPR006665">
    <property type="entry name" value="OmpA-like"/>
</dbReference>
<dbReference type="EMBL" id="CAJNNV010025698">
    <property type="protein sequence ID" value="CAE8615740.1"/>
    <property type="molecule type" value="Genomic_DNA"/>
</dbReference>
<evidence type="ECO:0000313" key="4">
    <source>
        <dbReference type="Proteomes" id="UP000654075"/>
    </source>
</evidence>
<dbReference type="InterPro" id="IPR036737">
    <property type="entry name" value="OmpA-like_sf"/>
</dbReference>
<protein>
    <recommendedName>
        <fullName evidence="2">OmpA-like domain-containing protein</fullName>
    </recommendedName>
</protein>
<proteinExistence type="predicted"/>
<reference evidence="3" key="1">
    <citation type="submission" date="2021-02" db="EMBL/GenBank/DDBJ databases">
        <authorList>
            <person name="Dougan E. K."/>
            <person name="Rhodes N."/>
            <person name="Thang M."/>
            <person name="Chan C."/>
        </authorList>
    </citation>
    <scope>NUCLEOTIDE SEQUENCE</scope>
</reference>
<dbReference type="PANTHER" id="PTHR30329:SF21">
    <property type="entry name" value="LIPOPROTEIN YIAD-RELATED"/>
    <property type="match status" value="1"/>
</dbReference>
<dbReference type="InterPro" id="IPR050330">
    <property type="entry name" value="Bact_OuterMem_StrucFunc"/>
</dbReference>
<dbReference type="OrthoDB" id="10459904at2759"/>
<dbReference type="AlphaFoldDB" id="A0A813FSJ7"/>
<dbReference type="Gene3D" id="3.30.1330.60">
    <property type="entry name" value="OmpA-like domain"/>
    <property type="match status" value="2"/>
</dbReference>
<comment type="caution">
    <text evidence="3">The sequence shown here is derived from an EMBL/GenBank/DDBJ whole genome shotgun (WGS) entry which is preliminary data.</text>
</comment>
<dbReference type="SUPFAM" id="SSF103088">
    <property type="entry name" value="OmpA-like"/>
    <property type="match status" value="2"/>
</dbReference>
<dbReference type="PROSITE" id="PS51123">
    <property type="entry name" value="OMPA_2"/>
    <property type="match status" value="1"/>
</dbReference>
<dbReference type="Proteomes" id="UP000654075">
    <property type="component" value="Unassembled WGS sequence"/>
</dbReference>
<dbReference type="PANTHER" id="PTHR30329">
    <property type="entry name" value="STATOR ELEMENT OF FLAGELLAR MOTOR COMPLEX"/>
    <property type="match status" value="1"/>
</dbReference>
<organism evidence="3 4">
    <name type="scientific">Polarella glacialis</name>
    <name type="common">Dinoflagellate</name>
    <dbReference type="NCBI Taxonomy" id="89957"/>
    <lineage>
        <taxon>Eukaryota</taxon>
        <taxon>Sar</taxon>
        <taxon>Alveolata</taxon>
        <taxon>Dinophyceae</taxon>
        <taxon>Suessiales</taxon>
        <taxon>Suessiaceae</taxon>
        <taxon>Polarella</taxon>
    </lineage>
</organism>
<feature type="domain" description="OmpA-like" evidence="2">
    <location>
        <begin position="247"/>
        <end position="353"/>
    </location>
</feature>
<dbReference type="Pfam" id="PF00691">
    <property type="entry name" value="OmpA"/>
    <property type="match status" value="1"/>
</dbReference>
<evidence type="ECO:0000256" key="1">
    <source>
        <dbReference type="SAM" id="Coils"/>
    </source>
</evidence>
<dbReference type="CDD" id="cd07185">
    <property type="entry name" value="OmpA_C-like"/>
    <property type="match status" value="1"/>
</dbReference>
<gene>
    <name evidence="3" type="ORF">PGLA1383_LOCUS33451</name>
</gene>
<evidence type="ECO:0000259" key="2">
    <source>
        <dbReference type="PROSITE" id="PS51123"/>
    </source>
</evidence>
<name>A0A813FSJ7_POLGL</name>
<feature type="coiled-coil region" evidence="1">
    <location>
        <begin position="53"/>
        <end position="97"/>
    </location>
</feature>
<keyword evidence="1" id="KW-0175">Coiled coil</keyword>
<feature type="non-terminal residue" evidence="3">
    <location>
        <position position="353"/>
    </location>
</feature>
<accession>A0A813FSJ7</accession>
<evidence type="ECO:0000313" key="3">
    <source>
        <dbReference type="EMBL" id="CAE8615740.1"/>
    </source>
</evidence>